<dbReference type="EMBL" id="CM042057">
    <property type="protein sequence ID" value="KAI3693410.1"/>
    <property type="molecule type" value="Genomic_DNA"/>
</dbReference>
<keyword evidence="2" id="KW-1185">Reference proteome</keyword>
<reference evidence="1 2" key="2">
    <citation type="journal article" date="2022" name="Mol. Ecol. Resour.">
        <title>The genomes of chicory, endive, great burdock and yacon provide insights into Asteraceae paleo-polyploidization history and plant inulin production.</title>
        <authorList>
            <person name="Fan W."/>
            <person name="Wang S."/>
            <person name="Wang H."/>
            <person name="Wang A."/>
            <person name="Jiang F."/>
            <person name="Liu H."/>
            <person name="Zhao H."/>
            <person name="Xu D."/>
            <person name="Zhang Y."/>
        </authorList>
    </citation>
    <scope>NUCLEOTIDE SEQUENCE [LARGE SCALE GENOMIC DNA]</scope>
    <source>
        <strain evidence="2">cv. Niubang</strain>
    </source>
</reference>
<protein>
    <submittedName>
        <fullName evidence="1">Uncharacterized protein</fullName>
    </submittedName>
</protein>
<gene>
    <name evidence="1" type="ORF">L6452_33245</name>
</gene>
<accession>A0ACB8Z6R6</accession>
<name>A0ACB8Z6R6_ARCLA</name>
<dbReference type="Proteomes" id="UP001055879">
    <property type="component" value="Linkage Group LG11"/>
</dbReference>
<evidence type="ECO:0000313" key="1">
    <source>
        <dbReference type="EMBL" id="KAI3693410.1"/>
    </source>
</evidence>
<evidence type="ECO:0000313" key="2">
    <source>
        <dbReference type="Proteomes" id="UP001055879"/>
    </source>
</evidence>
<proteinExistence type="predicted"/>
<comment type="caution">
    <text evidence="1">The sequence shown here is derived from an EMBL/GenBank/DDBJ whole genome shotgun (WGS) entry which is preliminary data.</text>
</comment>
<sequence>MEKQNPKLNHGEKESIKSSFLIFLGKIYLLSLSILSLSRIHSCFHSEKTNTSQDLFDFFNGFFFSLYK</sequence>
<reference evidence="2" key="1">
    <citation type="journal article" date="2022" name="Mol. Ecol. Resour.">
        <title>The genomes of chicory, endive, great burdock and yacon provide insights into Asteraceae palaeo-polyploidization history and plant inulin production.</title>
        <authorList>
            <person name="Fan W."/>
            <person name="Wang S."/>
            <person name="Wang H."/>
            <person name="Wang A."/>
            <person name="Jiang F."/>
            <person name="Liu H."/>
            <person name="Zhao H."/>
            <person name="Xu D."/>
            <person name="Zhang Y."/>
        </authorList>
    </citation>
    <scope>NUCLEOTIDE SEQUENCE [LARGE SCALE GENOMIC DNA]</scope>
    <source>
        <strain evidence="2">cv. Niubang</strain>
    </source>
</reference>
<organism evidence="1 2">
    <name type="scientific">Arctium lappa</name>
    <name type="common">Greater burdock</name>
    <name type="synonym">Lappa major</name>
    <dbReference type="NCBI Taxonomy" id="4217"/>
    <lineage>
        <taxon>Eukaryota</taxon>
        <taxon>Viridiplantae</taxon>
        <taxon>Streptophyta</taxon>
        <taxon>Embryophyta</taxon>
        <taxon>Tracheophyta</taxon>
        <taxon>Spermatophyta</taxon>
        <taxon>Magnoliopsida</taxon>
        <taxon>eudicotyledons</taxon>
        <taxon>Gunneridae</taxon>
        <taxon>Pentapetalae</taxon>
        <taxon>asterids</taxon>
        <taxon>campanulids</taxon>
        <taxon>Asterales</taxon>
        <taxon>Asteraceae</taxon>
        <taxon>Carduoideae</taxon>
        <taxon>Cardueae</taxon>
        <taxon>Arctiinae</taxon>
        <taxon>Arctium</taxon>
    </lineage>
</organism>